<evidence type="ECO:0000313" key="1">
    <source>
        <dbReference type="Proteomes" id="UP000887565"/>
    </source>
</evidence>
<accession>A0A915K054</accession>
<sequence length="77" mass="8491">MYENGQSKAYTFNQESICIKVGHGSVNSDHNLHFTTIGVARLVTFATVNGLQINLSGPEVSARRNVDDTRFVAAFFQ</sequence>
<dbReference type="WBParaSite" id="nRc.2.0.1.t31590-RA">
    <property type="protein sequence ID" value="nRc.2.0.1.t31590-RA"/>
    <property type="gene ID" value="nRc.2.0.1.g31590"/>
</dbReference>
<evidence type="ECO:0000313" key="2">
    <source>
        <dbReference type="WBParaSite" id="nRc.2.0.1.t31590-RA"/>
    </source>
</evidence>
<dbReference type="Proteomes" id="UP000887565">
    <property type="component" value="Unplaced"/>
</dbReference>
<dbReference type="AlphaFoldDB" id="A0A915K054"/>
<reference evidence="2" key="1">
    <citation type="submission" date="2022-11" db="UniProtKB">
        <authorList>
            <consortium name="WormBaseParasite"/>
        </authorList>
    </citation>
    <scope>IDENTIFICATION</scope>
</reference>
<proteinExistence type="predicted"/>
<name>A0A915K054_ROMCU</name>
<protein>
    <submittedName>
        <fullName evidence="2">Uncharacterized protein</fullName>
    </submittedName>
</protein>
<organism evidence="1 2">
    <name type="scientific">Romanomermis culicivorax</name>
    <name type="common">Nematode worm</name>
    <dbReference type="NCBI Taxonomy" id="13658"/>
    <lineage>
        <taxon>Eukaryota</taxon>
        <taxon>Metazoa</taxon>
        <taxon>Ecdysozoa</taxon>
        <taxon>Nematoda</taxon>
        <taxon>Enoplea</taxon>
        <taxon>Dorylaimia</taxon>
        <taxon>Mermithida</taxon>
        <taxon>Mermithoidea</taxon>
        <taxon>Mermithidae</taxon>
        <taxon>Romanomermis</taxon>
    </lineage>
</organism>
<keyword evidence="1" id="KW-1185">Reference proteome</keyword>